<accession>A0A1U7LUW7</accession>
<comment type="caution">
    <text evidence="2">The sequence shown here is derived from an EMBL/GenBank/DDBJ whole genome shotgun (WGS) entry which is preliminary data.</text>
</comment>
<sequence length="71" mass="7633">MIPSPPKKNKNKSTASGDKSEVTESKSGGTKKRKKKGKTAGLAEMLAKSKMQKESAAGKTWKNGRLVNIIM</sequence>
<feature type="compositionally biased region" description="Basic residues" evidence="1">
    <location>
        <begin position="29"/>
        <end position="38"/>
    </location>
</feature>
<evidence type="ECO:0000313" key="3">
    <source>
        <dbReference type="Proteomes" id="UP000186594"/>
    </source>
</evidence>
<proteinExistence type="predicted"/>
<dbReference type="EMBL" id="LXFE01000197">
    <property type="protein sequence ID" value="OLL26373.1"/>
    <property type="molecule type" value="Genomic_DNA"/>
</dbReference>
<dbReference type="Proteomes" id="UP000186594">
    <property type="component" value="Unassembled WGS sequence"/>
</dbReference>
<evidence type="ECO:0000313" key="2">
    <source>
        <dbReference type="EMBL" id="OLL26373.1"/>
    </source>
</evidence>
<protein>
    <submittedName>
        <fullName evidence="2">Uncharacterized protein</fullName>
    </submittedName>
</protein>
<organism evidence="2 3">
    <name type="scientific">Neolecta irregularis (strain DAH-3)</name>
    <dbReference type="NCBI Taxonomy" id="1198029"/>
    <lineage>
        <taxon>Eukaryota</taxon>
        <taxon>Fungi</taxon>
        <taxon>Dikarya</taxon>
        <taxon>Ascomycota</taxon>
        <taxon>Taphrinomycotina</taxon>
        <taxon>Neolectales</taxon>
        <taxon>Neolectaceae</taxon>
        <taxon>Neolecta</taxon>
    </lineage>
</organism>
<keyword evidence="3" id="KW-1185">Reference proteome</keyword>
<feature type="region of interest" description="Disordered" evidence="1">
    <location>
        <begin position="1"/>
        <end position="41"/>
    </location>
</feature>
<evidence type="ECO:0000256" key="1">
    <source>
        <dbReference type="SAM" id="MobiDB-lite"/>
    </source>
</evidence>
<dbReference type="AlphaFoldDB" id="A0A1U7LUW7"/>
<reference evidence="2 3" key="1">
    <citation type="submission" date="2016-04" db="EMBL/GenBank/DDBJ databases">
        <title>Evolutionary innovation and constraint leading to complex multicellularity in the Ascomycota.</title>
        <authorList>
            <person name="Cisse O."/>
            <person name="Nguyen A."/>
            <person name="Hewitt D.A."/>
            <person name="Jedd G."/>
            <person name="Stajich J.E."/>
        </authorList>
    </citation>
    <scope>NUCLEOTIDE SEQUENCE [LARGE SCALE GENOMIC DNA]</scope>
    <source>
        <strain evidence="2 3">DAH-3</strain>
    </source>
</reference>
<name>A0A1U7LUW7_NEOID</name>
<gene>
    <name evidence="2" type="ORF">NEOLI_004150</name>
</gene>